<evidence type="ECO:0000259" key="1">
    <source>
        <dbReference type="Pfam" id="PF02721"/>
    </source>
</evidence>
<comment type="caution">
    <text evidence="2">The sequence shown here is derived from an EMBL/GenBank/DDBJ whole genome shotgun (WGS) entry which is preliminary data.</text>
</comment>
<dbReference type="CDD" id="cd04480">
    <property type="entry name" value="RPA1_DBD_A_like"/>
    <property type="match status" value="1"/>
</dbReference>
<name>A0ABQ7DS50_BRACR</name>
<evidence type="ECO:0000313" key="2">
    <source>
        <dbReference type="EMBL" id="KAF3580347.1"/>
    </source>
</evidence>
<dbReference type="PANTHER" id="PTHR47165:SF4">
    <property type="entry name" value="OS03G0429900 PROTEIN"/>
    <property type="match status" value="1"/>
</dbReference>
<dbReference type="EMBL" id="QGKV02000649">
    <property type="protein sequence ID" value="KAF3580347.1"/>
    <property type="molecule type" value="Genomic_DNA"/>
</dbReference>
<feature type="domain" description="Replication protein A 70 kDa DNA-binding subunit B/D first OB fold" evidence="1">
    <location>
        <begin position="7"/>
        <end position="109"/>
    </location>
</feature>
<dbReference type="Gene3D" id="2.40.50.140">
    <property type="entry name" value="Nucleic acid-binding proteins"/>
    <property type="match status" value="2"/>
</dbReference>
<dbReference type="Proteomes" id="UP000266723">
    <property type="component" value="Unassembled WGS sequence"/>
</dbReference>
<dbReference type="PANTHER" id="PTHR47165">
    <property type="entry name" value="OS03G0429900 PROTEIN"/>
    <property type="match status" value="1"/>
</dbReference>
<dbReference type="CDD" id="cd04481">
    <property type="entry name" value="RPA1_DBD_B_like"/>
    <property type="match status" value="1"/>
</dbReference>
<organism evidence="2 3">
    <name type="scientific">Brassica cretica</name>
    <name type="common">Mustard</name>
    <dbReference type="NCBI Taxonomy" id="69181"/>
    <lineage>
        <taxon>Eukaryota</taxon>
        <taxon>Viridiplantae</taxon>
        <taxon>Streptophyta</taxon>
        <taxon>Embryophyta</taxon>
        <taxon>Tracheophyta</taxon>
        <taxon>Spermatophyta</taxon>
        <taxon>Magnoliopsida</taxon>
        <taxon>eudicotyledons</taxon>
        <taxon>Gunneridae</taxon>
        <taxon>Pentapetalae</taxon>
        <taxon>rosids</taxon>
        <taxon>malvids</taxon>
        <taxon>Brassicales</taxon>
        <taxon>Brassicaceae</taxon>
        <taxon>Brassiceae</taxon>
        <taxon>Brassica</taxon>
    </lineage>
</organism>
<proteinExistence type="predicted"/>
<dbReference type="InterPro" id="IPR012340">
    <property type="entry name" value="NA-bd_OB-fold"/>
</dbReference>
<dbReference type="InterPro" id="IPR003871">
    <property type="entry name" value="RFA1B/D_OB_1st"/>
</dbReference>
<protein>
    <recommendedName>
        <fullName evidence="1">Replication protein A 70 kDa DNA-binding subunit B/D first OB fold domain-containing protein</fullName>
    </recommendedName>
</protein>
<dbReference type="Pfam" id="PF02721">
    <property type="entry name" value="DUF223"/>
    <property type="match status" value="1"/>
</dbReference>
<evidence type="ECO:0000313" key="3">
    <source>
        <dbReference type="Proteomes" id="UP000266723"/>
    </source>
</evidence>
<gene>
    <name evidence="2" type="ORF">DY000_02035234</name>
</gene>
<keyword evidence="3" id="KW-1185">Reference proteome</keyword>
<reference evidence="2 3" key="1">
    <citation type="journal article" date="2020" name="BMC Genomics">
        <title>Intraspecific diversification of the crop wild relative Brassica cretica Lam. using demographic model selection.</title>
        <authorList>
            <person name="Kioukis A."/>
            <person name="Michalopoulou V.A."/>
            <person name="Briers L."/>
            <person name="Pirintsos S."/>
            <person name="Studholme D.J."/>
            <person name="Pavlidis P."/>
            <person name="Sarris P.F."/>
        </authorList>
    </citation>
    <scope>NUCLEOTIDE SEQUENCE [LARGE SCALE GENOMIC DNA]</scope>
    <source>
        <strain evidence="3">cv. PFS-1207/04</strain>
    </source>
</reference>
<dbReference type="SUPFAM" id="SSF50249">
    <property type="entry name" value="Nucleic acid-binding proteins"/>
    <property type="match status" value="2"/>
</dbReference>
<sequence length="332" mass="37959">MAKPSTFRLLNGVKPARNNWLIRVKVLHSWKQNTSFGGETFECVLADETGVKIATSCKMNQIFRLQRDLPVGEWKTIDTFQVLAASGHYHPTNHQYKLILSGETIVTKCDLLSDKIYLSLSSYDDLRNIDEKKNFFLKDVIGQVVDLKGVQTVQAMGKDKKMVQFRLHDCSGDEIACCLWGKFAEQVETILEDCNNERVIMLIRFAKIGFFRGEVQVTNAFDASIVDINPIYEEAIEFKEKKEAKQIAQKKKEDWNEIEVRSISEILVAAEVESCKIICSIESVDTDWGWFYIVVTDTADVLLNLLGMVWESQFFIVTYVVLTRLMCHQSKG</sequence>
<accession>A0ABQ7DS50</accession>